<proteinExistence type="predicted"/>
<dbReference type="EMBL" id="BDGG01000017">
    <property type="protein sequence ID" value="GAV08306.1"/>
    <property type="molecule type" value="Genomic_DNA"/>
</dbReference>
<organism evidence="1 2">
    <name type="scientific">Ramazzottius varieornatus</name>
    <name type="common">Water bear</name>
    <name type="synonym">Tardigrade</name>
    <dbReference type="NCBI Taxonomy" id="947166"/>
    <lineage>
        <taxon>Eukaryota</taxon>
        <taxon>Metazoa</taxon>
        <taxon>Ecdysozoa</taxon>
        <taxon>Tardigrada</taxon>
        <taxon>Eutardigrada</taxon>
        <taxon>Parachela</taxon>
        <taxon>Hypsibioidea</taxon>
        <taxon>Ramazzottiidae</taxon>
        <taxon>Ramazzottius</taxon>
    </lineage>
</organism>
<evidence type="ECO:0000313" key="2">
    <source>
        <dbReference type="Proteomes" id="UP000186922"/>
    </source>
</evidence>
<evidence type="ECO:0000313" key="1">
    <source>
        <dbReference type="EMBL" id="GAV08306.1"/>
    </source>
</evidence>
<dbReference type="Proteomes" id="UP000186922">
    <property type="component" value="Unassembled WGS sequence"/>
</dbReference>
<protein>
    <submittedName>
        <fullName evidence="1">Uncharacterized protein</fullName>
    </submittedName>
</protein>
<reference evidence="1 2" key="1">
    <citation type="journal article" date="2016" name="Nat. Commun.">
        <title>Extremotolerant tardigrade genome and improved radiotolerance of human cultured cells by tardigrade-unique protein.</title>
        <authorList>
            <person name="Hashimoto T."/>
            <person name="Horikawa D.D."/>
            <person name="Saito Y."/>
            <person name="Kuwahara H."/>
            <person name="Kozuka-Hata H."/>
            <person name="Shin-I T."/>
            <person name="Minakuchi Y."/>
            <person name="Ohishi K."/>
            <person name="Motoyama A."/>
            <person name="Aizu T."/>
            <person name="Enomoto A."/>
            <person name="Kondo K."/>
            <person name="Tanaka S."/>
            <person name="Hara Y."/>
            <person name="Koshikawa S."/>
            <person name="Sagara H."/>
            <person name="Miura T."/>
            <person name="Yokobori S."/>
            <person name="Miyagawa K."/>
            <person name="Suzuki Y."/>
            <person name="Kubo T."/>
            <person name="Oyama M."/>
            <person name="Kohara Y."/>
            <person name="Fujiyama A."/>
            <person name="Arakawa K."/>
            <person name="Katayama T."/>
            <person name="Toyoda A."/>
            <person name="Kunieda T."/>
        </authorList>
    </citation>
    <scope>NUCLEOTIDE SEQUENCE [LARGE SCALE GENOMIC DNA]</scope>
    <source>
        <strain evidence="1 2">YOKOZUNA-1</strain>
    </source>
</reference>
<comment type="caution">
    <text evidence="1">The sequence shown here is derived from an EMBL/GenBank/DDBJ whole genome shotgun (WGS) entry which is preliminary data.</text>
</comment>
<accession>A0A1D1W4W8</accession>
<keyword evidence="2" id="KW-1185">Reference proteome</keyword>
<gene>
    <name evidence="1" type="primary">RvY_18021</name>
    <name evidence="1" type="synonym">RvY_18021.2</name>
    <name evidence="1" type="ORF">RvY_18021-2</name>
</gene>
<dbReference type="AlphaFoldDB" id="A0A1D1W4W8"/>
<sequence>MPPTFSTEDYPSGPILSDFKLEAKRMENEYCFKCTTQFSHVGTADDPVYAVSNEACAMEYKEDARDLFVQTMSGMNRERCESYTWVAVTPMGERCGTELAKLHDGKTCKGSVGPQNFIARSFPGLLGCHGLSYRSAIPRMHQD</sequence>
<name>A0A1D1W4W8_RAMVA</name>